<dbReference type="Pfam" id="PF01424">
    <property type="entry name" value="R3H"/>
    <property type="match status" value="1"/>
</dbReference>
<evidence type="ECO:0000256" key="1">
    <source>
        <dbReference type="ARBA" id="ARBA00004123"/>
    </source>
</evidence>
<dbReference type="InterPro" id="IPR001374">
    <property type="entry name" value="R3H_dom"/>
</dbReference>
<dbReference type="GO" id="GO:0005634">
    <property type="term" value="C:nucleus"/>
    <property type="evidence" value="ECO:0007669"/>
    <property type="project" value="UniProtKB-SubCell"/>
</dbReference>
<dbReference type="SMART" id="SM00443">
    <property type="entry name" value="G_patch"/>
    <property type="match status" value="1"/>
</dbReference>
<keyword evidence="8" id="KW-0539">Nucleus</keyword>
<dbReference type="GO" id="GO:0006397">
    <property type="term" value="P:mRNA processing"/>
    <property type="evidence" value="ECO:0007669"/>
    <property type="project" value="UniProtKB-KW"/>
</dbReference>
<evidence type="ECO:0000313" key="12">
    <source>
        <dbReference type="EMBL" id="EHK23229.1"/>
    </source>
</evidence>
<comment type="caution">
    <text evidence="12">The sequence shown here is derived from an EMBL/GenBank/DDBJ whole genome shotgun (WGS) entry which is preliminary data.</text>
</comment>
<feature type="compositionally biased region" description="Polar residues" evidence="9">
    <location>
        <begin position="135"/>
        <end position="156"/>
    </location>
</feature>
<protein>
    <recommendedName>
        <fullName evidence="4">Protein SQS1</fullName>
    </recommendedName>
</protein>
<dbReference type="CDD" id="cd02646">
    <property type="entry name" value="R3H_G-patch"/>
    <property type="match status" value="1"/>
</dbReference>
<dbReference type="Proteomes" id="UP000007115">
    <property type="component" value="Unassembled WGS sequence"/>
</dbReference>
<feature type="domain" description="G-patch" evidence="10">
    <location>
        <begin position="121"/>
        <end position="166"/>
    </location>
</feature>
<evidence type="ECO:0000313" key="13">
    <source>
        <dbReference type="Proteomes" id="UP000007115"/>
    </source>
</evidence>
<dbReference type="GeneID" id="25795590"/>
<evidence type="ECO:0000256" key="5">
    <source>
        <dbReference type="ARBA" id="ARBA00022490"/>
    </source>
</evidence>
<dbReference type="OrthoDB" id="21470at2759"/>
<dbReference type="GO" id="GO:0008380">
    <property type="term" value="P:RNA splicing"/>
    <property type="evidence" value="ECO:0007669"/>
    <property type="project" value="UniProtKB-KW"/>
</dbReference>
<reference evidence="12 13" key="1">
    <citation type="journal article" date="2011" name="Genome Biol.">
        <title>Comparative genome sequence analysis underscores mycoparasitism as the ancestral life style of Trichoderma.</title>
        <authorList>
            <person name="Kubicek C.P."/>
            <person name="Herrera-Estrella A."/>
            <person name="Seidl-Seiboth V."/>
            <person name="Martinez D.A."/>
            <person name="Druzhinina I.S."/>
            <person name="Thon M."/>
            <person name="Zeilinger S."/>
            <person name="Casas-Flores S."/>
            <person name="Horwitz B.A."/>
            <person name="Mukherjee P.K."/>
            <person name="Mukherjee M."/>
            <person name="Kredics L."/>
            <person name="Alcaraz L.D."/>
            <person name="Aerts A."/>
            <person name="Antal Z."/>
            <person name="Atanasova L."/>
            <person name="Cervantes-Badillo M.G."/>
            <person name="Challacombe J."/>
            <person name="Chertkov O."/>
            <person name="McCluskey K."/>
            <person name="Coulpier F."/>
            <person name="Deshpande N."/>
            <person name="von Doehren H."/>
            <person name="Ebbole D.J."/>
            <person name="Esquivel-Naranjo E.U."/>
            <person name="Fekete E."/>
            <person name="Flipphi M."/>
            <person name="Glaser F."/>
            <person name="Gomez-Rodriguez E.Y."/>
            <person name="Gruber S."/>
            <person name="Han C."/>
            <person name="Henrissat B."/>
            <person name="Hermosa R."/>
            <person name="Hernandez-Onate M."/>
            <person name="Karaffa L."/>
            <person name="Kosti I."/>
            <person name="Le Crom S."/>
            <person name="Lindquist E."/>
            <person name="Lucas S."/>
            <person name="Luebeck M."/>
            <person name="Luebeck P.S."/>
            <person name="Margeot A."/>
            <person name="Metz B."/>
            <person name="Misra M."/>
            <person name="Nevalainen H."/>
            <person name="Omann M."/>
            <person name="Packer N."/>
            <person name="Perrone G."/>
            <person name="Uresti-Rivera E.E."/>
            <person name="Salamov A."/>
            <person name="Schmoll M."/>
            <person name="Seiboth B."/>
            <person name="Shapiro H."/>
            <person name="Sukno S."/>
            <person name="Tamayo-Ramos J.A."/>
            <person name="Tisch D."/>
            <person name="Wiest A."/>
            <person name="Wilkinson H.H."/>
            <person name="Zhang M."/>
            <person name="Coutinho P.M."/>
            <person name="Kenerley C.M."/>
            <person name="Monte E."/>
            <person name="Baker S.E."/>
            <person name="Grigoriev I.V."/>
        </authorList>
    </citation>
    <scope>NUCLEOTIDE SEQUENCE [LARGE SCALE GENOMIC DNA]</scope>
    <source>
        <strain evidence="13">Gv29-8 / FGSC 10586</strain>
    </source>
</reference>
<evidence type="ECO:0000256" key="9">
    <source>
        <dbReference type="SAM" id="MobiDB-lite"/>
    </source>
</evidence>
<keyword evidence="5" id="KW-0963">Cytoplasm</keyword>
<dbReference type="eggNOG" id="KOG0154">
    <property type="taxonomic scope" value="Eukaryota"/>
</dbReference>
<evidence type="ECO:0000259" key="10">
    <source>
        <dbReference type="PROSITE" id="PS50174"/>
    </source>
</evidence>
<dbReference type="InParanoid" id="G9MQA6"/>
<evidence type="ECO:0000256" key="4">
    <source>
        <dbReference type="ARBA" id="ARBA00018964"/>
    </source>
</evidence>
<feature type="domain" description="R3H" evidence="11">
    <location>
        <begin position="1"/>
        <end position="60"/>
    </location>
</feature>
<comment type="similarity">
    <text evidence="3">Belongs to the SQS1 family.</text>
</comment>
<dbReference type="InterPro" id="IPR051189">
    <property type="entry name" value="Splicing_assoc_domain"/>
</dbReference>
<dbReference type="Pfam" id="PF01585">
    <property type="entry name" value="G-patch"/>
    <property type="match status" value="1"/>
</dbReference>
<organism evidence="12 13">
    <name type="scientific">Hypocrea virens (strain Gv29-8 / FGSC 10586)</name>
    <name type="common">Gliocladium virens</name>
    <name type="synonym">Trichoderma virens</name>
    <dbReference type="NCBI Taxonomy" id="413071"/>
    <lineage>
        <taxon>Eukaryota</taxon>
        <taxon>Fungi</taxon>
        <taxon>Dikarya</taxon>
        <taxon>Ascomycota</taxon>
        <taxon>Pezizomycotina</taxon>
        <taxon>Sordariomycetes</taxon>
        <taxon>Hypocreomycetidae</taxon>
        <taxon>Hypocreales</taxon>
        <taxon>Hypocreaceae</taxon>
        <taxon>Trichoderma</taxon>
    </lineage>
</organism>
<gene>
    <name evidence="12" type="ORF">TRIVIDRAFT_56172</name>
</gene>
<evidence type="ECO:0000256" key="3">
    <source>
        <dbReference type="ARBA" id="ARBA00010306"/>
    </source>
</evidence>
<comment type="subcellular location">
    <subcellularLocation>
        <location evidence="2">Cytoplasm</location>
    </subcellularLocation>
    <subcellularLocation>
        <location evidence="1">Nucleus</location>
    </subcellularLocation>
</comment>
<dbReference type="PANTHER" id="PTHR14195">
    <property type="entry name" value="G PATCH DOMAIN CONTAINING PROTEIN 2"/>
    <property type="match status" value="1"/>
</dbReference>
<keyword evidence="13" id="KW-1185">Reference proteome</keyword>
<evidence type="ECO:0000256" key="6">
    <source>
        <dbReference type="ARBA" id="ARBA00022664"/>
    </source>
</evidence>
<dbReference type="InterPro" id="IPR036867">
    <property type="entry name" value="R3H_dom_sf"/>
</dbReference>
<keyword evidence="7" id="KW-0508">mRNA splicing</keyword>
<dbReference type="RefSeq" id="XP_013957464.1">
    <property type="nucleotide sequence ID" value="XM_014101989.1"/>
</dbReference>
<evidence type="ECO:0000256" key="2">
    <source>
        <dbReference type="ARBA" id="ARBA00004496"/>
    </source>
</evidence>
<dbReference type="PROSITE" id="PS50174">
    <property type="entry name" value="G_PATCH"/>
    <property type="match status" value="1"/>
</dbReference>
<dbReference type="AlphaFoldDB" id="G9MQA6"/>
<dbReference type="PROSITE" id="PS51061">
    <property type="entry name" value="R3H"/>
    <property type="match status" value="1"/>
</dbReference>
<dbReference type="Gene3D" id="3.30.1370.50">
    <property type="entry name" value="R3H-like domain"/>
    <property type="match status" value="1"/>
</dbReference>
<dbReference type="OMA" id="CKEAGPN"/>
<sequence length="166" mass="18351">MSQVADEVKTFLAGSQETLNLPPMDKRTRKMVHELANKFDIKSKSIGAGEQRRPVLYRTKRTTYKEAAFEQAVMRLKRQYSRSSQPSKQGQNRQKASGRGDAGTSYRDGEVIGASAPELGSENRGRTMLEKMGWSTGTPLGASDNQGILQPVSQTMKRTRAGLGQE</sequence>
<dbReference type="InterPro" id="IPR034082">
    <property type="entry name" value="R3H_G-patch"/>
</dbReference>
<dbReference type="VEuPathDB" id="FungiDB:TRIVIDRAFT_56172"/>
<feature type="region of interest" description="Disordered" evidence="9">
    <location>
        <begin position="76"/>
        <end position="166"/>
    </location>
</feature>
<name>G9MQA6_HYPVG</name>
<feature type="compositionally biased region" description="Polar residues" evidence="9">
    <location>
        <begin position="81"/>
        <end position="95"/>
    </location>
</feature>
<evidence type="ECO:0000256" key="8">
    <source>
        <dbReference type="ARBA" id="ARBA00023242"/>
    </source>
</evidence>
<accession>G9MQA6</accession>
<dbReference type="HOGENOM" id="CLU_100286_0_0_1"/>
<dbReference type="GO" id="GO:0003676">
    <property type="term" value="F:nucleic acid binding"/>
    <property type="evidence" value="ECO:0007669"/>
    <property type="project" value="UniProtKB-UniRule"/>
</dbReference>
<evidence type="ECO:0000256" key="7">
    <source>
        <dbReference type="ARBA" id="ARBA00023187"/>
    </source>
</evidence>
<dbReference type="STRING" id="413071.G9MQA6"/>
<keyword evidence="6" id="KW-0507">mRNA processing</keyword>
<dbReference type="InterPro" id="IPR000467">
    <property type="entry name" value="G_patch_dom"/>
</dbReference>
<dbReference type="GO" id="GO:0005737">
    <property type="term" value="C:cytoplasm"/>
    <property type="evidence" value="ECO:0007669"/>
    <property type="project" value="UniProtKB-SubCell"/>
</dbReference>
<proteinExistence type="inferred from homology"/>
<dbReference type="SUPFAM" id="SSF82708">
    <property type="entry name" value="R3H domain"/>
    <property type="match status" value="1"/>
</dbReference>
<dbReference type="EMBL" id="ABDF02000005">
    <property type="protein sequence ID" value="EHK23229.1"/>
    <property type="molecule type" value="Genomic_DNA"/>
</dbReference>
<evidence type="ECO:0000259" key="11">
    <source>
        <dbReference type="PROSITE" id="PS51061"/>
    </source>
</evidence>